<sequence length="294" mass="32533">MPAGGKPTVRSRTLGTALKRHREAAGLDQSHGAEAIMKSVAKVSRMENGQTSASALEVRTLLDLYGVQDAEERDRLMEWARKSNQRGWWVDYPESGRYGYADHISLESDATYIRAWGPMLIPGLLQTPDYTEAVIAIGPRITTPERMAELVKLRQERQRRIEEGGAHFAAIIWEPAVTALTCGRDVRSDQLERLLEAGQRQNVIVQLLPAEANMAAGMSGAFVAFSFAGEANVEAVSLENPANTNFVESPADLALYVNVFDQLRSAALSPDETAQRIRQILEDSKQRGKRKREA</sequence>
<dbReference type="CDD" id="cd00093">
    <property type="entry name" value="HTH_XRE"/>
    <property type="match status" value="1"/>
</dbReference>
<reference evidence="2 3" key="1">
    <citation type="submission" date="2019-07" db="EMBL/GenBank/DDBJ databases">
        <title>Draft genome for Streptomyces benahoarensis MZ03-48.</title>
        <authorList>
            <person name="Gonzalez-Pimentel J.L."/>
        </authorList>
    </citation>
    <scope>NUCLEOTIDE SEQUENCE [LARGE SCALE GENOMIC DNA]</scope>
    <source>
        <strain evidence="2 3">MZ03-48</strain>
    </source>
</reference>
<evidence type="ECO:0000259" key="1">
    <source>
        <dbReference type="PROSITE" id="PS50943"/>
    </source>
</evidence>
<dbReference type="EMBL" id="VKLS01000099">
    <property type="protein sequence ID" value="TSB42218.1"/>
    <property type="molecule type" value="Genomic_DNA"/>
</dbReference>
<dbReference type="InterPro" id="IPR001387">
    <property type="entry name" value="Cro/C1-type_HTH"/>
</dbReference>
<accession>A0A553ZL58</accession>
<feature type="domain" description="HTH cro/C1-type" evidence="1">
    <location>
        <begin position="18"/>
        <end position="73"/>
    </location>
</feature>
<dbReference type="Proteomes" id="UP000320888">
    <property type="component" value="Unassembled WGS sequence"/>
</dbReference>
<protein>
    <submittedName>
        <fullName evidence="2">Helix-turn-helix domain-containing protein</fullName>
    </submittedName>
</protein>
<dbReference type="RefSeq" id="WP_143942419.1">
    <property type="nucleotide sequence ID" value="NZ_VKLS01000099.1"/>
</dbReference>
<dbReference type="Gene3D" id="1.10.260.40">
    <property type="entry name" value="lambda repressor-like DNA-binding domains"/>
    <property type="match status" value="1"/>
</dbReference>
<dbReference type="SUPFAM" id="SSF47413">
    <property type="entry name" value="lambda repressor-like DNA-binding domains"/>
    <property type="match status" value="1"/>
</dbReference>
<dbReference type="OrthoDB" id="4303152at2"/>
<evidence type="ECO:0000313" key="2">
    <source>
        <dbReference type="EMBL" id="TSB42218.1"/>
    </source>
</evidence>
<comment type="caution">
    <text evidence="2">The sequence shown here is derived from an EMBL/GenBank/DDBJ whole genome shotgun (WGS) entry which is preliminary data.</text>
</comment>
<proteinExistence type="predicted"/>
<dbReference type="InterPro" id="IPR043917">
    <property type="entry name" value="DUF5753"/>
</dbReference>
<evidence type="ECO:0000313" key="3">
    <source>
        <dbReference type="Proteomes" id="UP000320888"/>
    </source>
</evidence>
<dbReference type="InterPro" id="IPR010982">
    <property type="entry name" value="Lambda_DNA-bd_dom_sf"/>
</dbReference>
<dbReference type="GO" id="GO:0003677">
    <property type="term" value="F:DNA binding"/>
    <property type="evidence" value="ECO:0007669"/>
    <property type="project" value="InterPro"/>
</dbReference>
<name>A0A553ZL58_9ACTN</name>
<dbReference type="PROSITE" id="PS50943">
    <property type="entry name" value="HTH_CROC1"/>
    <property type="match status" value="1"/>
</dbReference>
<dbReference type="Pfam" id="PF13560">
    <property type="entry name" value="HTH_31"/>
    <property type="match status" value="1"/>
</dbReference>
<organism evidence="2 3">
    <name type="scientific">Streptomyces benahoarensis</name>
    <dbReference type="NCBI Taxonomy" id="2595054"/>
    <lineage>
        <taxon>Bacteria</taxon>
        <taxon>Bacillati</taxon>
        <taxon>Actinomycetota</taxon>
        <taxon>Actinomycetes</taxon>
        <taxon>Kitasatosporales</taxon>
        <taxon>Streptomycetaceae</taxon>
        <taxon>Streptomyces</taxon>
    </lineage>
</organism>
<keyword evidence="3" id="KW-1185">Reference proteome</keyword>
<dbReference type="Pfam" id="PF19054">
    <property type="entry name" value="DUF5753"/>
    <property type="match status" value="1"/>
</dbReference>
<dbReference type="SMART" id="SM00530">
    <property type="entry name" value="HTH_XRE"/>
    <property type="match status" value="1"/>
</dbReference>
<dbReference type="AlphaFoldDB" id="A0A553ZL58"/>
<gene>
    <name evidence="2" type="ORF">FNZ23_11120</name>
</gene>